<sequence length="180" mass="20754">MSKNYSFDDDKSGQASTLLAEPADAVERARYIGSFPHQSPHGIRKKGAKWTTYSDRQYEVEDRARTYMLVHARNVRDSERMEDWLEYTSAYPKIALTEEEMRQKGNPDVLVRAHYVFEAVSRLLELANAPESLKVDFELLVKKRRPKSVPKRAKAQELILKILQQASVKSLNLLNMTQVI</sequence>
<keyword evidence="2" id="KW-1185">Reference proteome</keyword>
<dbReference type="RefSeq" id="WP_160353909.1">
    <property type="nucleotide sequence ID" value="NZ_SDWJ01000002.1"/>
</dbReference>
<reference evidence="1 2" key="1">
    <citation type="submission" date="2019-01" db="EMBL/GenBank/DDBJ databases">
        <title>Sphingorhabdus lacus sp.nov., isolated from an oligotrophic freshwater lake.</title>
        <authorList>
            <person name="Park M."/>
        </authorList>
    </citation>
    <scope>NUCLEOTIDE SEQUENCE [LARGE SCALE GENOMIC DNA]</scope>
    <source>
        <strain evidence="1 2">IMCC26285</strain>
    </source>
</reference>
<accession>A0A6I4M109</accession>
<comment type="caution">
    <text evidence="1">The sequence shown here is derived from an EMBL/GenBank/DDBJ whole genome shotgun (WGS) entry which is preliminary data.</text>
</comment>
<dbReference type="EMBL" id="SDWJ01000002">
    <property type="protein sequence ID" value="MVZ97934.1"/>
    <property type="molecule type" value="Genomic_DNA"/>
</dbReference>
<dbReference type="Proteomes" id="UP000471147">
    <property type="component" value="Unassembled WGS sequence"/>
</dbReference>
<protein>
    <submittedName>
        <fullName evidence="1">Uncharacterized protein</fullName>
    </submittedName>
</protein>
<organism evidence="1 2">
    <name type="scientific">Sphingorhabdus profundilacus</name>
    <dbReference type="NCBI Taxonomy" id="2509718"/>
    <lineage>
        <taxon>Bacteria</taxon>
        <taxon>Pseudomonadati</taxon>
        <taxon>Pseudomonadota</taxon>
        <taxon>Alphaproteobacteria</taxon>
        <taxon>Sphingomonadales</taxon>
        <taxon>Sphingomonadaceae</taxon>
        <taxon>Sphingorhabdus</taxon>
    </lineage>
</organism>
<name>A0A6I4M109_9SPHN</name>
<gene>
    <name evidence="1" type="ORF">EUU23_09465</name>
</gene>
<evidence type="ECO:0000313" key="1">
    <source>
        <dbReference type="EMBL" id="MVZ97934.1"/>
    </source>
</evidence>
<evidence type="ECO:0000313" key="2">
    <source>
        <dbReference type="Proteomes" id="UP000471147"/>
    </source>
</evidence>
<dbReference type="AlphaFoldDB" id="A0A6I4M109"/>
<proteinExistence type="predicted"/>